<keyword evidence="1 4" id="KW-0378">Hydrolase</keyword>
<evidence type="ECO:0000256" key="4">
    <source>
        <dbReference type="PROSITE-ProRule" id="PRU01161"/>
    </source>
</evidence>
<dbReference type="Pfam" id="PF01734">
    <property type="entry name" value="Patatin"/>
    <property type="match status" value="1"/>
</dbReference>
<comment type="caution">
    <text evidence="6">The sequence shown here is derived from an EMBL/GenBank/DDBJ whole genome shotgun (WGS) entry which is preliminary data.</text>
</comment>
<feature type="active site" description="Proton acceptor" evidence="4">
    <location>
        <position position="177"/>
    </location>
</feature>
<dbReference type="Proteomes" id="UP001172101">
    <property type="component" value="Unassembled WGS sequence"/>
</dbReference>
<keyword evidence="7" id="KW-1185">Reference proteome</keyword>
<keyword evidence="3 4" id="KW-0443">Lipid metabolism</keyword>
<keyword evidence="6" id="KW-0808">Transferase</keyword>
<dbReference type="GO" id="GO:0016042">
    <property type="term" value="P:lipid catabolic process"/>
    <property type="evidence" value="ECO:0007669"/>
    <property type="project" value="UniProtKB-UniRule"/>
</dbReference>
<dbReference type="GO" id="GO:0047499">
    <property type="term" value="F:calcium-independent phospholipase A2 activity"/>
    <property type="evidence" value="ECO:0007669"/>
    <property type="project" value="TreeGrafter"/>
</dbReference>
<dbReference type="CDD" id="cd07216">
    <property type="entry name" value="Pat17_PNPLA8_PNPLA9_like3"/>
    <property type="match status" value="1"/>
</dbReference>
<dbReference type="AlphaFoldDB" id="A0AA39ZU33"/>
<name>A0AA39ZU33_9PEZI</name>
<feature type="short sequence motif" description="GXSXG" evidence="4">
    <location>
        <begin position="49"/>
        <end position="53"/>
    </location>
</feature>
<dbReference type="EMBL" id="JAUIRO010000008">
    <property type="protein sequence ID" value="KAK0703598.1"/>
    <property type="molecule type" value="Genomic_DNA"/>
</dbReference>
<dbReference type="PANTHER" id="PTHR24185">
    <property type="entry name" value="CALCIUM-INDEPENDENT PHOSPHOLIPASE A2-GAMMA"/>
    <property type="match status" value="1"/>
</dbReference>
<dbReference type="PANTHER" id="PTHR24185:SF1">
    <property type="entry name" value="CALCIUM-INDEPENDENT PHOSPHOLIPASE A2-GAMMA"/>
    <property type="match status" value="1"/>
</dbReference>
<accession>A0AA39ZU33</accession>
<evidence type="ECO:0000256" key="3">
    <source>
        <dbReference type="ARBA" id="ARBA00023098"/>
    </source>
</evidence>
<feature type="short sequence motif" description="GXGXXG" evidence="4">
    <location>
        <begin position="13"/>
        <end position="18"/>
    </location>
</feature>
<feature type="active site" description="Nucleophile" evidence="4">
    <location>
        <position position="51"/>
    </location>
</feature>
<keyword evidence="2 4" id="KW-0442">Lipid degradation</keyword>
<dbReference type="Gene3D" id="3.40.1090.10">
    <property type="entry name" value="Cytosolic phospholipase A2 catalytic domain"/>
    <property type="match status" value="1"/>
</dbReference>
<evidence type="ECO:0000256" key="2">
    <source>
        <dbReference type="ARBA" id="ARBA00022963"/>
    </source>
</evidence>
<dbReference type="RefSeq" id="XP_060290457.1">
    <property type="nucleotide sequence ID" value="XM_060446880.1"/>
</dbReference>
<feature type="short sequence motif" description="DGA/G" evidence="4">
    <location>
        <begin position="177"/>
        <end position="179"/>
    </location>
</feature>
<sequence>MPGDQIRLLALDGGGVRGLSSLMILRRLMAAVDPASLPKPCDYFDMIGGTSTGGFIAVMLGRLRMTVDECITAYTSLSDSVFEKKSHRVNIKGQFQGRFDAGALERAIKEILRDRGLGENTLLEDVDAPCKVQLSLLAQRQFRPSQFDHDMACRATSAATTFFNPIAVGPFGEEFVDGALGENNPVYSVWNQAQDVWGDQLQRKLQCLVSIGTGMPRLVPVRDDALGIWATLKDLATETEMTAQRFHHDKSSLDVEGRYYRFNVDRGLEEIGLEESKKTAEIAAATRLYTGTQTVSKLIKACANNLARRELHPPLLFANALALLVRQAQGVAEFVQGFVANLDANRLLSAEHTNAAAAAPGCWVVDQYIICLATVLDKRDAGCFLPLGHGVADIALIWIA</sequence>
<evidence type="ECO:0000313" key="7">
    <source>
        <dbReference type="Proteomes" id="UP001172101"/>
    </source>
</evidence>
<dbReference type="GO" id="GO:0046486">
    <property type="term" value="P:glycerolipid metabolic process"/>
    <property type="evidence" value="ECO:0007669"/>
    <property type="project" value="UniProtKB-ARBA"/>
</dbReference>
<dbReference type="GeneID" id="85330150"/>
<evidence type="ECO:0000259" key="5">
    <source>
        <dbReference type="PROSITE" id="PS51635"/>
    </source>
</evidence>
<dbReference type="SUPFAM" id="SSF52151">
    <property type="entry name" value="FabD/lysophospholipase-like"/>
    <property type="match status" value="1"/>
</dbReference>
<dbReference type="GO" id="GO:0016740">
    <property type="term" value="F:transferase activity"/>
    <property type="evidence" value="ECO:0007669"/>
    <property type="project" value="UniProtKB-KW"/>
</dbReference>
<gene>
    <name evidence="6" type="ORF">B0T26DRAFT_793435</name>
</gene>
<dbReference type="GO" id="GO:0016020">
    <property type="term" value="C:membrane"/>
    <property type="evidence" value="ECO:0007669"/>
    <property type="project" value="TreeGrafter"/>
</dbReference>
<evidence type="ECO:0000313" key="6">
    <source>
        <dbReference type="EMBL" id="KAK0703598.1"/>
    </source>
</evidence>
<dbReference type="InterPro" id="IPR016035">
    <property type="entry name" value="Acyl_Trfase/lysoPLipase"/>
</dbReference>
<evidence type="ECO:0000256" key="1">
    <source>
        <dbReference type="ARBA" id="ARBA00022801"/>
    </source>
</evidence>
<reference evidence="6" key="1">
    <citation type="submission" date="2023-06" db="EMBL/GenBank/DDBJ databases">
        <title>Genome-scale phylogeny and comparative genomics of the fungal order Sordariales.</title>
        <authorList>
            <consortium name="Lawrence Berkeley National Laboratory"/>
            <person name="Hensen N."/>
            <person name="Bonometti L."/>
            <person name="Westerberg I."/>
            <person name="Brannstrom I.O."/>
            <person name="Guillou S."/>
            <person name="Cros-Aarteil S."/>
            <person name="Calhoun S."/>
            <person name="Haridas S."/>
            <person name="Kuo A."/>
            <person name="Mondo S."/>
            <person name="Pangilinan J."/>
            <person name="Riley R."/>
            <person name="LaButti K."/>
            <person name="Andreopoulos B."/>
            <person name="Lipzen A."/>
            <person name="Chen C."/>
            <person name="Yanf M."/>
            <person name="Daum C."/>
            <person name="Ng V."/>
            <person name="Clum A."/>
            <person name="Steindorff A."/>
            <person name="Ohm R."/>
            <person name="Martin F."/>
            <person name="Silar P."/>
            <person name="Natvig D."/>
            <person name="Lalanne C."/>
            <person name="Gautier V."/>
            <person name="Ament-velasquez S.L."/>
            <person name="Kruys A."/>
            <person name="Hutchinson M.I."/>
            <person name="Powell A.J."/>
            <person name="Barry K."/>
            <person name="Miller A.N."/>
            <person name="Grigoriev I.V."/>
            <person name="Debuchy R."/>
            <person name="Gladieux P."/>
            <person name="Thoren M.H."/>
            <person name="Johannesson H."/>
        </authorList>
    </citation>
    <scope>NUCLEOTIDE SEQUENCE</scope>
    <source>
        <strain evidence="6">SMH2392-1A</strain>
    </source>
</reference>
<dbReference type="InterPro" id="IPR002641">
    <property type="entry name" value="PNPLA_dom"/>
</dbReference>
<protein>
    <submittedName>
        <fullName evidence="6">Acyl transferase/acyl hydrolase/lysophospholipase</fullName>
    </submittedName>
</protein>
<feature type="domain" description="PNPLA" evidence="5">
    <location>
        <begin position="9"/>
        <end position="190"/>
    </location>
</feature>
<dbReference type="GO" id="GO:0019369">
    <property type="term" value="P:arachidonate metabolic process"/>
    <property type="evidence" value="ECO:0007669"/>
    <property type="project" value="TreeGrafter"/>
</dbReference>
<proteinExistence type="predicted"/>
<organism evidence="6 7">
    <name type="scientific">Lasiosphaeria miniovina</name>
    <dbReference type="NCBI Taxonomy" id="1954250"/>
    <lineage>
        <taxon>Eukaryota</taxon>
        <taxon>Fungi</taxon>
        <taxon>Dikarya</taxon>
        <taxon>Ascomycota</taxon>
        <taxon>Pezizomycotina</taxon>
        <taxon>Sordariomycetes</taxon>
        <taxon>Sordariomycetidae</taxon>
        <taxon>Sordariales</taxon>
        <taxon>Lasiosphaeriaceae</taxon>
        <taxon>Lasiosphaeria</taxon>
    </lineage>
</organism>
<dbReference type="PROSITE" id="PS51635">
    <property type="entry name" value="PNPLA"/>
    <property type="match status" value="1"/>
</dbReference>